<evidence type="ECO:0000256" key="1">
    <source>
        <dbReference type="SAM" id="MobiDB-lite"/>
    </source>
</evidence>
<feature type="compositionally biased region" description="Polar residues" evidence="1">
    <location>
        <begin position="142"/>
        <end position="151"/>
    </location>
</feature>
<dbReference type="Proteomes" id="UP001165121">
    <property type="component" value="Unassembled WGS sequence"/>
</dbReference>
<name>A0A9W6U1Y3_9STRA</name>
<sequence>MPSLHAIASSLFALALVAVPGAQAASWTKGNVTESDSSLLYSAVGDVSTYSASVSTYLCVYKVNSLKTQNVKGTTNYNFGVTGCNAGGEEFVGRCPDLTSFPGCGNYDIVVSSQSKTSKPKVTSVKKQASPQPKAGKPKAEQGTQQGAVQV</sequence>
<keyword evidence="2" id="KW-0732">Signal</keyword>
<keyword evidence="4" id="KW-1185">Reference proteome</keyword>
<evidence type="ECO:0000313" key="3">
    <source>
        <dbReference type="EMBL" id="GMF23598.1"/>
    </source>
</evidence>
<reference evidence="3" key="1">
    <citation type="submission" date="2023-04" db="EMBL/GenBank/DDBJ databases">
        <title>Phytophthora fragariaefolia NBRC 109709.</title>
        <authorList>
            <person name="Ichikawa N."/>
            <person name="Sato H."/>
            <person name="Tonouchi N."/>
        </authorList>
    </citation>
    <scope>NUCLEOTIDE SEQUENCE</scope>
    <source>
        <strain evidence="3">NBRC 109709</strain>
    </source>
</reference>
<evidence type="ECO:0000256" key="2">
    <source>
        <dbReference type="SAM" id="SignalP"/>
    </source>
</evidence>
<dbReference type="OrthoDB" id="121388at2759"/>
<gene>
    <name evidence="3" type="ORF">Pfra01_000377000</name>
</gene>
<comment type="caution">
    <text evidence="3">The sequence shown here is derived from an EMBL/GenBank/DDBJ whole genome shotgun (WGS) entry which is preliminary data.</text>
</comment>
<feature type="region of interest" description="Disordered" evidence="1">
    <location>
        <begin position="113"/>
        <end position="151"/>
    </location>
</feature>
<feature type="compositionally biased region" description="Low complexity" evidence="1">
    <location>
        <begin position="113"/>
        <end position="128"/>
    </location>
</feature>
<proteinExistence type="predicted"/>
<feature type="chain" id="PRO_5040775424" evidence="2">
    <location>
        <begin position="25"/>
        <end position="151"/>
    </location>
</feature>
<dbReference type="AlphaFoldDB" id="A0A9W6U1Y3"/>
<dbReference type="EMBL" id="BSXT01000291">
    <property type="protein sequence ID" value="GMF23598.1"/>
    <property type="molecule type" value="Genomic_DNA"/>
</dbReference>
<protein>
    <submittedName>
        <fullName evidence="3">Unnamed protein product</fullName>
    </submittedName>
</protein>
<accession>A0A9W6U1Y3</accession>
<organism evidence="3 4">
    <name type="scientific">Phytophthora fragariaefolia</name>
    <dbReference type="NCBI Taxonomy" id="1490495"/>
    <lineage>
        <taxon>Eukaryota</taxon>
        <taxon>Sar</taxon>
        <taxon>Stramenopiles</taxon>
        <taxon>Oomycota</taxon>
        <taxon>Peronosporomycetes</taxon>
        <taxon>Peronosporales</taxon>
        <taxon>Peronosporaceae</taxon>
        <taxon>Phytophthora</taxon>
    </lineage>
</organism>
<feature type="signal peptide" evidence="2">
    <location>
        <begin position="1"/>
        <end position="24"/>
    </location>
</feature>
<evidence type="ECO:0000313" key="4">
    <source>
        <dbReference type="Proteomes" id="UP001165121"/>
    </source>
</evidence>